<dbReference type="EMBL" id="PNCM01000373">
    <property type="protein sequence ID" value="TMP75556.1"/>
    <property type="molecule type" value="Genomic_DNA"/>
</dbReference>
<evidence type="ECO:0000313" key="2">
    <source>
        <dbReference type="Proteomes" id="UP000307362"/>
    </source>
</evidence>
<organism evidence="1 2">
    <name type="scientific">Pseudoalteromonas phenolica</name>
    <dbReference type="NCBI Taxonomy" id="161398"/>
    <lineage>
        <taxon>Bacteria</taxon>
        <taxon>Pseudomonadati</taxon>
        <taxon>Pseudomonadota</taxon>
        <taxon>Gammaproteobacteria</taxon>
        <taxon>Alteromonadales</taxon>
        <taxon>Pseudoalteromonadaceae</taxon>
        <taxon>Pseudoalteromonas</taxon>
    </lineage>
</organism>
<gene>
    <name evidence="1" type="ORF">CWB73_21860</name>
</gene>
<feature type="non-terminal residue" evidence="1">
    <location>
        <position position="1"/>
    </location>
</feature>
<reference evidence="2" key="2">
    <citation type="submission" date="2019-06" db="EMBL/GenBank/DDBJ databases">
        <title>Co-occurence of chitin degradation, pigmentation and bioactivity in marine Pseudoalteromonas.</title>
        <authorList>
            <person name="Sonnenschein E.C."/>
            <person name="Bech P.K."/>
        </authorList>
    </citation>
    <scope>NUCLEOTIDE SEQUENCE [LARGE SCALE GENOMIC DNA]</scope>
    <source>
        <strain evidence="2">S1189</strain>
    </source>
</reference>
<dbReference type="AlphaFoldDB" id="A0A5S3YMD1"/>
<name>A0A5S3YMD1_9GAMM</name>
<reference evidence="1 2" key="1">
    <citation type="submission" date="2017-12" db="EMBL/GenBank/DDBJ databases">
        <authorList>
            <person name="Paulsen S."/>
            <person name="Gram L.K."/>
        </authorList>
    </citation>
    <scope>NUCLEOTIDE SEQUENCE [LARGE SCALE GENOMIC DNA]</scope>
    <source>
        <strain evidence="1 2">S1189</strain>
    </source>
</reference>
<sequence length="22" mass="2400">DALSKPFDNSILLEKINALIQG</sequence>
<dbReference type="Proteomes" id="UP000307362">
    <property type="component" value="Unassembled WGS sequence"/>
</dbReference>
<comment type="caution">
    <text evidence="1">The sequence shown here is derived from an EMBL/GenBank/DDBJ whole genome shotgun (WGS) entry which is preliminary data.</text>
</comment>
<proteinExistence type="predicted"/>
<protein>
    <submittedName>
        <fullName evidence="1">Response regulator</fullName>
    </submittedName>
</protein>
<accession>A0A5S3YMD1</accession>
<evidence type="ECO:0000313" key="1">
    <source>
        <dbReference type="EMBL" id="TMP75556.1"/>
    </source>
</evidence>